<dbReference type="InterPro" id="IPR052188">
    <property type="entry name" value="Ni-pincer_cofactor_biosynth"/>
</dbReference>
<reference evidence="1" key="2">
    <citation type="submission" date="2019-06" db="EMBL/GenBank/DDBJ databases">
        <title>Genomics analysis of Aphanomyces spp. identifies a new class of oomycete effector associated with host adaptation.</title>
        <authorList>
            <person name="Gaulin E."/>
        </authorList>
    </citation>
    <scope>NUCLEOTIDE SEQUENCE</scope>
    <source>
        <strain evidence="1">CBS 578.67</strain>
    </source>
</reference>
<dbReference type="InterPro" id="IPR014729">
    <property type="entry name" value="Rossmann-like_a/b/a_fold"/>
</dbReference>
<dbReference type="GO" id="GO:0016783">
    <property type="term" value="F:sulfurtransferase activity"/>
    <property type="evidence" value="ECO:0007669"/>
    <property type="project" value="InterPro"/>
</dbReference>
<dbReference type="CDD" id="cd01990">
    <property type="entry name" value="LarE-like"/>
    <property type="match status" value="1"/>
</dbReference>
<name>A0A485LSD2_9STRA</name>
<protein>
    <submittedName>
        <fullName evidence="2">Aste57867_23475 protein</fullName>
    </submittedName>
</protein>
<proteinExistence type="predicted"/>
<dbReference type="PANTHER" id="PTHR43169:SF2">
    <property type="entry name" value="NAD_GMP SYNTHASE DOMAIN-CONTAINING PROTEIN"/>
    <property type="match status" value="1"/>
</dbReference>
<evidence type="ECO:0000313" key="3">
    <source>
        <dbReference type="Proteomes" id="UP000332933"/>
    </source>
</evidence>
<dbReference type="InterPro" id="IPR005232">
    <property type="entry name" value="LarE"/>
</dbReference>
<dbReference type="SUPFAM" id="SSF52402">
    <property type="entry name" value="Adenine nucleotide alpha hydrolases-like"/>
    <property type="match status" value="1"/>
</dbReference>
<organism evidence="2 3">
    <name type="scientific">Aphanomyces stellatus</name>
    <dbReference type="NCBI Taxonomy" id="120398"/>
    <lineage>
        <taxon>Eukaryota</taxon>
        <taxon>Sar</taxon>
        <taxon>Stramenopiles</taxon>
        <taxon>Oomycota</taxon>
        <taxon>Saprolegniomycetes</taxon>
        <taxon>Saprolegniales</taxon>
        <taxon>Verrucalvaceae</taxon>
        <taxon>Aphanomyces</taxon>
    </lineage>
</organism>
<evidence type="ECO:0000313" key="2">
    <source>
        <dbReference type="EMBL" id="VFU00120.1"/>
    </source>
</evidence>
<dbReference type="EMBL" id="CAADRA010007299">
    <property type="protein sequence ID" value="VFU00120.1"/>
    <property type="molecule type" value="Genomic_DNA"/>
</dbReference>
<dbReference type="PANTHER" id="PTHR43169">
    <property type="entry name" value="EXSB FAMILY PROTEIN"/>
    <property type="match status" value="1"/>
</dbReference>
<dbReference type="EMBL" id="VJMH01007273">
    <property type="protein sequence ID" value="KAF0684557.1"/>
    <property type="molecule type" value="Genomic_DNA"/>
</dbReference>
<accession>A0A485LSD2</accession>
<sequence length="277" mass="30086">MLQQVLARVRQAGSMQHMNVVAYSGGVDSSLVAAIVHRVFPDNSIACLGVSAALPAEQLLVARGVAQHIGIPLWETPTTEGNDPRYVENKGKSCYYCKTNLYTTLNQVVSHIKTQMPAEAKPILFNGTNADDKLDPTRLGLVAASEFHVVSPLEALAKTSVRELSKELGLPNWNYAASPCLRSRLAFGVAATRDHLARIEKAEETVRSHLALTRADNLRVRFLAGNRAAIEVDLKKLESLLPTDIHSVQEACEKFGFAAVDVRAFKSGSLSGYSTSM</sequence>
<dbReference type="PIRSF" id="PIRSF006661">
    <property type="entry name" value="PP-lp_UCP006661"/>
    <property type="match status" value="1"/>
</dbReference>
<dbReference type="Gene3D" id="3.40.50.620">
    <property type="entry name" value="HUPs"/>
    <property type="match status" value="1"/>
</dbReference>
<reference evidence="2 3" key="1">
    <citation type="submission" date="2019-03" db="EMBL/GenBank/DDBJ databases">
        <authorList>
            <person name="Gaulin E."/>
            <person name="Dumas B."/>
        </authorList>
    </citation>
    <scope>NUCLEOTIDE SEQUENCE [LARGE SCALE GENOMIC DNA]</scope>
    <source>
        <strain evidence="2">CBS 568.67</strain>
    </source>
</reference>
<evidence type="ECO:0000313" key="1">
    <source>
        <dbReference type="EMBL" id="KAF0684557.1"/>
    </source>
</evidence>
<dbReference type="AlphaFoldDB" id="A0A485LSD2"/>
<gene>
    <name evidence="2" type="primary">Aste57867_23475</name>
    <name evidence="1" type="ORF">As57867_023404</name>
    <name evidence="2" type="ORF">ASTE57867_23475</name>
</gene>
<dbReference type="OrthoDB" id="42985at2759"/>
<dbReference type="Proteomes" id="UP000332933">
    <property type="component" value="Unassembled WGS sequence"/>
</dbReference>
<keyword evidence="3" id="KW-1185">Reference proteome</keyword>